<gene>
    <name evidence="2" type="primary">Mo03789</name>
    <name evidence="2" type="ORF">E5Q_03789</name>
</gene>
<dbReference type="Proteomes" id="UP000009131">
    <property type="component" value="Unassembled WGS sequence"/>
</dbReference>
<accession>G7E2Q4</accession>
<dbReference type="InParanoid" id="G7E2Q4"/>
<dbReference type="Gene3D" id="3.20.20.100">
    <property type="entry name" value="NADP-dependent oxidoreductase domain"/>
    <property type="match status" value="1"/>
</dbReference>
<evidence type="ECO:0000313" key="3">
    <source>
        <dbReference type="Proteomes" id="UP000009131"/>
    </source>
</evidence>
<evidence type="ECO:0000313" key="2">
    <source>
        <dbReference type="EMBL" id="GAA97114.1"/>
    </source>
</evidence>
<dbReference type="STRING" id="764103.G7E2Q4"/>
<reference evidence="2 3" key="2">
    <citation type="journal article" date="2012" name="Open Biol.">
        <title>Characteristics of nucleosomes and linker DNA regions on the genome of the basidiomycete Mixia osmundae revealed by mono- and dinucleosome mapping.</title>
        <authorList>
            <person name="Nishida H."/>
            <person name="Kondo S."/>
            <person name="Matsumoto T."/>
            <person name="Suzuki Y."/>
            <person name="Yoshikawa H."/>
            <person name="Taylor T.D."/>
            <person name="Sugiyama J."/>
        </authorList>
    </citation>
    <scope>NUCLEOTIDE SEQUENCE [LARGE SCALE GENOMIC DNA]</scope>
    <source>
        <strain evidence="3">CBS 9802 / IAM 14324 / JCM 22182 / KY 12970</strain>
    </source>
</reference>
<dbReference type="HOGENOM" id="CLU_023205_7_2_1"/>
<dbReference type="eggNOG" id="KOG1576">
    <property type="taxonomic scope" value="Eukaryota"/>
</dbReference>
<dbReference type="EMBL" id="BABT02000110">
    <property type="protein sequence ID" value="GAA97114.1"/>
    <property type="molecule type" value="Genomic_DNA"/>
</dbReference>
<dbReference type="OrthoDB" id="5286008at2759"/>
<keyword evidence="3" id="KW-1185">Reference proteome</keyword>
<dbReference type="Pfam" id="PF00248">
    <property type="entry name" value="Aldo_ket_red"/>
    <property type="match status" value="1"/>
</dbReference>
<dbReference type="GO" id="GO:0005829">
    <property type="term" value="C:cytosol"/>
    <property type="evidence" value="ECO:0007669"/>
    <property type="project" value="TreeGrafter"/>
</dbReference>
<dbReference type="InterPro" id="IPR036812">
    <property type="entry name" value="NAD(P)_OxRdtase_dom_sf"/>
</dbReference>
<dbReference type="RefSeq" id="XP_014565534.1">
    <property type="nucleotide sequence ID" value="XM_014710048.1"/>
</dbReference>
<dbReference type="InterPro" id="IPR023210">
    <property type="entry name" value="NADP_OxRdtase_dom"/>
</dbReference>
<reference evidence="2 3" key="1">
    <citation type="journal article" date="2011" name="J. Gen. Appl. Microbiol.">
        <title>Draft genome sequencing of the enigmatic basidiomycete Mixia osmundae.</title>
        <authorList>
            <person name="Nishida H."/>
            <person name="Nagatsuka Y."/>
            <person name="Sugiyama J."/>
        </authorList>
    </citation>
    <scope>NUCLEOTIDE SEQUENCE [LARGE SCALE GENOMIC DNA]</scope>
    <source>
        <strain evidence="3">CBS 9802 / IAM 14324 / JCM 22182 / KY 12970</strain>
    </source>
</reference>
<dbReference type="PANTHER" id="PTHR42686:SF1">
    <property type="entry name" value="GH17980P-RELATED"/>
    <property type="match status" value="1"/>
</dbReference>
<dbReference type="OMA" id="PYYFPSE"/>
<dbReference type="GO" id="GO:0045290">
    <property type="term" value="F:D-arabinose 1-dehydrogenase [NAD(P)+] activity"/>
    <property type="evidence" value="ECO:0007669"/>
    <property type="project" value="TreeGrafter"/>
</dbReference>
<dbReference type="GO" id="GO:0070485">
    <property type="term" value="P:dehydro-D-arabinono-1,4-lactone biosynthetic process"/>
    <property type="evidence" value="ECO:0007669"/>
    <property type="project" value="TreeGrafter"/>
</dbReference>
<dbReference type="InterPro" id="IPR020471">
    <property type="entry name" value="AKR"/>
</dbReference>
<feature type="domain" description="NADP-dependent oxidoreductase" evidence="1">
    <location>
        <begin position="37"/>
        <end position="385"/>
    </location>
</feature>
<dbReference type="SUPFAM" id="SSF51430">
    <property type="entry name" value="NAD(P)-linked oxidoreductase"/>
    <property type="match status" value="1"/>
</dbReference>
<dbReference type="PANTHER" id="PTHR42686">
    <property type="entry name" value="GH17980P-RELATED"/>
    <property type="match status" value="1"/>
</dbReference>
<comment type="caution">
    <text evidence="2">The sequence shown here is derived from an EMBL/GenBank/DDBJ whole genome shotgun (WGS) entry which is preliminary data.</text>
</comment>
<protein>
    <recommendedName>
        <fullName evidence="1">NADP-dependent oxidoreductase domain-containing protein</fullName>
    </recommendedName>
</protein>
<proteinExistence type="predicted"/>
<name>G7E2Q4_MIXOS</name>
<dbReference type="AlphaFoldDB" id="G7E2Q4"/>
<sequence length="428" mass="47090">MSQRGTEAVERIFADRMPETARRIGSADDGKKLPLTPIIFGAGTFGHAYNDSRQLAETTIPEETIRRAFASGINAIDTSPYYRGSEAIIGNVLGDVNFRQQFPRHKYHILTKAGRYGADSSAFDYSANRIKTSVKESLRLLKTDYLDVVYLHDVEFVAEDVEDANAAGLHKAPRLLLNKQGRLEEKRWGLSKDMAGIVHGDGDRSILEAAGALFELKDKGLIRRVGISGLPLPTILRLARLILYHHKRPLDIVLSYAHHSIQNDTLGQWLPMLFDAGLLQVVNASPFSMGMLTRRGAPDWHPAPAQLRQAVRDLSEEIIKSHPPKGGLASDVQGHEAPRTTIERVALAYGLSSASPLAKQATVTAVGFSSPEEVEEALAVYELVYGKCSSAAALDEMTHWAVIAQERLTQAGFQDWIWAQPDPLIGKP</sequence>
<organism evidence="2 3">
    <name type="scientific">Mixia osmundae (strain CBS 9802 / IAM 14324 / JCM 22182 / KY 12970)</name>
    <dbReference type="NCBI Taxonomy" id="764103"/>
    <lineage>
        <taxon>Eukaryota</taxon>
        <taxon>Fungi</taxon>
        <taxon>Dikarya</taxon>
        <taxon>Basidiomycota</taxon>
        <taxon>Pucciniomycotina</taxon>
        <taxon>Mixiomycetes</taxon>
        <taxon>Mixiales</taxon>
        <taxon>Mixiaceae</taxon>
        <taxon>Mixia</taxon>
    </lineage>
</organism>
<evidence type="ECO:0000259" key="1">
    <source>
        <dbReference type="Pfam" id="PF00248"/>
    </source>
</evidence>